<dbReference type="GO" id="GO:0000981">
    <property type="term" value="F:DNA-binding transcription factor activity, RNA polymerase II-specific"/>
    <property type="evidence" value="ECO:0007669"/>
    <property type="project" value="InterPro"/>
</dbReference>
<dbReference type="EMBL" id="JAPDFR010000005">
    <property type="protein sequence ID" value="KAK0386798.1"/>
    <property type="molecule type" value="Genomic_DNA"/>
</dbReference>
<keyword evidence="6" id="KW-1185">Reference proteome</keyword>
<keyword evidence="1" id="KW-0479">Metal-binding</keyword>
<dbReference type="AlphaFoldDB" id="A0AA39GG95"/>
<dbReference type="SMART" id="SM00906">
    <property type="entry name" value="Fungal_trans"/>
    <property type="match status" value="1"/>
</dbReference>
<evidence type="ECO:0000259" key="4">
    <source>
        <dbReference type="PROSITE" id="PS50048"/>
    </source>
</evidence>
<dbReference type="Pfam" id="PF04082">
    <property type="entry name" value="Fungal_trans"/>
    <property type="match status" value="1"/>
</dbReference>
<dbReference type="GO" id="GO:0003677">
    <property type="term" value="F:DNA binding"/>
    <property type="evidence" value="ECO:0007669"/>
    <property type="project" value="InterPro"/>
</dbReference>
<dbReference type="GO" id="GO:0006351">
    <property type="term" value="P:DNA-templated transcription"/>
    <property type="evidence" value="ECO:0007669"/>
    <property type="project" value="InterPro"/>
</dbReference>
<accession>A0AA39GG95</accession>
<dbReference type="PROSITE" id="PS50048">
    <property type="entry name" value="ZN2_CY6_FUNGAL_2"/>
    <property type="match status" value="1"/>
</dbReference>
<evidence type="ECO:0000256" key="1">
    <source>
        <dbReference type="ARBA" id="ARBA00022723"/>
    </source>
</evidence>
<comment type="caution">
    <text evidence="5">The sequence shown here is derived from an EMBL/GenBank/DDBJ whole genome shotgun (WGS) entry which is preliminary data.</text>
</comment>
<feature type="region of interest" description="Disordered" evidence="3">
    <location>
        <begin position="106"/>
        <end position="148"/>
    </location>
</feature>
<proteinExistence type="predicted"/>
<feature type="domain" description="Zn(2)-C6 fungal-type" evidence="4">
    <location>
        <begin position="33"/>
        <end position="62"/>
    </location>
</feature>
<name>A0AA39GG95_SARSR</name>
<reference evidence="5" key="1">
    <citation type="submission" date="2022-10" db="EMBL/GenBank/DDBJ databases">
        <title>Determination and structural analysis of whole genome sequence of Sarocladium strictum F4-1.</title>
        <authorList>
            <person name="Hu L."/>
            <person name="Jiang Y."/>
        </authorList>
    </citation>
    <scope>NUCLEOTIDE SEQUENCE</scope>
    <source>
        <strain evidence="5">F4-1</strain>
    </source>
</reference>
<dbReference type="Pfam" id="PF00172">
    <property type="entry name" value="Zn_clus"/>
    <property type="match status" value="1"/>
</dbReference>
<feature type="compositionally biased region" description="Polar residues" evidence="3">
    <location>
        <begin position="107"/>
        <end position="127"/>
    </location>
</feature>
<organism evidence="5 6">
    <name type="scientific">Sarocladium strictum</name>
    <name type="common">Black bundle disease fungus</name>
    <name type="synonym">Acremonium strictum</name>
    <dbReference type="NCBI Taxonomy" id="5046"/>
    <lineage>
        <taxon>Eukaryota</taxon>
        <taxon>Fungi</taxon>
        <taxon>Dikarya</taxon>
        <taxon>Ascomycota</taxon>
        <taxon>Pezizomycotina</taxon>
        <taxon>Sordariomycetes</taxon>
        <taxon>Hypocreomycetidae</taxon>
        <taxon>Hypocreales</taxon>
        <taxon>Sarocladiaceae</taxon>
        <taxon>Sarocladium</taxon>
    </lineage>
</organism>
<dbReference type="CDD" id="cd12148">
    <property type="entry name" value="fungal_TF_MHR"/>
    <property type="match status" value="1"/>
</dbReference>
<dbReference type="SUPFAM" id="SSF57701">
    <property type="entry name" value="Zn2/Cys6 DNA-binding domain"/>
    <property type="match status" value="1"/>
</dbReference>
<protein>
    <recommendedName>
        <fullName evidence="4">Zn(2)-C6 fungal-type domain-containing protein</fullName>
    </recommendedName>
</protein>
<dbReference type="Gene3D" id="4.10.240.10">
    <property type="entry name" value="Zn(2)-C6 fungal-type DNA-binding domain"/>
    <property type="match status" value="1"/>
</dbReference>
<feature type="compositionally biased region" description="Polar residues" evidence="3">
    <location>
        <begin position="138"/>
        <end position="148"/>
    </location>
</feature>
<dbReference type="GO" id="GO:0008270">
    <property type="term" value="F:zinc ion binding"/>
    <property type="evidence" value="ECO:0007669"/>
    <property type="project" value="InterPro"/>
</dbReference>
<evidence type="ECO:0000313" key="6">
    <source>
        <dbReference type="Proteomes" id="UP001175261"/>
    </source>
</evidence>
<dbReference type="PANTHER" id="PTHR46910:SF39">
    <property type="entry name" value="ZN(II)2CYS6 TRANSCRIPTION FACTOR (EUROFUNG)"/>
    <property type="match status" value="1"/>
</dbReference>
<dbReference type="PANTHER" id="PTHR46910">
    <property type="entry name" value="TRANSCRIPTION FACTOR PDR1"/>
    <property type="match status" value="1"/>
</dbReference>
<evidence type="ECO:0000256" key="3">
    <source>
        <dbReference type="SAM" id="MobiDB-lite"/>
    </source>
</evidence>
<sequence>MADSEDKKGSHRLPVNPRRHKVAPEQRKRVATACNNCNVRRIKCSGEKPCKQCRSASRECVYPMPVEKVTVPKPELDELRRKLEALDRALQDAVPDPARRRELLQRFTPNDATATPPSRQSFSSVRTVDSAGEPTGRRSFSSMRTVDTVESTSSLKSESVDWDMVAPIEGRLLRDAVGNVRFFGETNGDVFLDTIKDYFCIVHQSTPGAFLSSDGLYQTNDSHELRTTDVDPLWLPSAAHMGVGLSELKNFIQDGNGRWRSGGLNWWGDLDTLPITPMVSGLEATDLRPYRHLAFYQAALAVACRATNHEAVSSNGDSPLCETYFARASVLIGNPLDVSRYVFGDAATLALMAVYLIEVNRLDTAYMYVGAATRVCLIEGAHRICGEESGKRVFWTIFNLDRWLSALTGRPPSIPDESIRLPLPLDAPGMPSASGLRAHIELSRIMEHIMNQVHGISPQPGVGMDPARNVDKALAMLDEWRHALPPELVLGRDGLSQDPSCCLLHMMHNQLLILTTRAWLLRVVQDRLTTNEEPKPPSPHIKICMAAARHNMRLARHVMLINQRRKLLHTGLHLLLSSAMCILMQELVYSWVMTQDEIATGHRMVDFAIETFDSEARVGNLYGRDGCRVLRELRQLVTRVALSRHESVLPASEHMPFSPTATSLTRENSHATTSDIAAWTELIGTIDDGWLLGHTNHGS</sequence>
<gene>
    <name evidence="5" type="ORF">NLU13_6634</name>
</gene>
<feature type="region of interest" description="Disordered" evidence="3">
    <location>
        <begin position="1"/>
        <end position="26"/>
    </location>
</feature>
<dbReference type="InterPro" id="IPR001138">
    <property type="entry name" value="Zn2Cys6_DnaBD"/>
</dbReference>
<dbReference type="InterPro" id="IPR036864">
    <property type="entry name" value="Zn2-C6_fun-type_DNA-bd_sf"/>
</dbReference>
<keyword evidence="2" id="KW-0539">Nucleus</keyword>
<evidence type="ECO:0000256" key="2">
    <source>
        <dbReference type="ARBA" id="ARBA00023242"/>
    </source>
</evidence>
<dbReference type="CDD" id="cd00067">
    <property type="entry name" value="GAL4"/>
    <property type="match status" value="1"/>
</dbReference>
<dbReference type="SMART" id="SM00066">
    <property type="entry name" value="GAL4"/>
    <property type="match status" value="1"/>
</dbReference>
<dbReference type="InterPro" id="IPR007219">
    <property type="entry name" value="XnlR_reg_dom"/>
</dbReference>
<dbReference type="Proteomes" id="UP001175261">
    <property type="component" value="Unassembled WGS sequence"/>
</dbReference>
<dbReference type="InterPro" id="IPR050987">
    <property type="entry name" value="AtrR-like"/>
</dbReference>
<evidence type="ECO:0000313" key="5">
    <source>
        <dbReference type="EMBL" id="KAK0386798.1"/>
    </source>
</evidence>